<dbReference type="GO" id="GO:0009244">
    <property type="term" value="P:lipopolysaccharide core region biosynthetic process"/>
    <property type="evidence" value="ECO:0007669"/>
    <property type="project" value="TreeGrafter"/>
</dbReference>
<keyword evidence="2" id="KW-1003">Cell membrane</keyword>
<feature type="domain" description="Sulfatase N-terminal" evidence="8">
    <location>
        <begin position="248"/>
        <end position="524"/>
    </location>
</feature>
<dbReference type="PANTHER" id="PTHR30443:SF2">
    <property type="entry name" value="PHOSPHOETHANOLAMINE TRANSFERASE EPTC"/>
    <property type="match status" value="1"/>
</dbReference>
<keyword evidence="4 7" id="KW-0812">Transmembrane</keyword>
<dbReference type="GO" id="GO:0016776">
    <property type="term" value="F:phosphotransferase activity, phosphate group as acceptor"/>
    <property type="evidence" value="ECO:0007669"/>
    <property type="project" value="TreeGrafter"/>
</dbReference>
<gene>
    <name evidence="9" type="ORF">F6U93_07335</name>
</gene>
<evidence type="ECO:0000256" key="6">
    <source>
        <dbReference type="ARBA" id="ARBA00023136"/>
    </source>
</evidence>
<keyword evidence="5 7" id="KW-1133">Transmembrane helix</keyword>
<comment type="caution">
    <text evidence="9">The sequence shown here is derived from an EMBL/GenBank/DDBJ whole genome shotgun (WGS) entry which is preliminary data.</text>
</comment>
<evidence type="ECO:0000256" key="5">
    <source>
        <dbReference type="ARBA" id="ARBA00022989"/>
    </source>
</evidence>
<organism evidence="9 10">
    <name type="scientific">Pseudotamlana haliotis</name>
    <dbReference type="NCBI Taxonomy" id="2614804"/>
    <lineage>
        <taxon>Bacteria</taxon>
        <taxon>Pseudomonadati</taxon>
        <taxon>Bacteroidota</taxon>
        <taxon>Flavobacteriia</taxon>
        <taxon>Flavobacteriales</taxon>
        <taxon>Flavobacteriaceae</taxon>
        <taxon>Pseudotamlana</taxon>
    </lineage>
</organism>
<dbReference type="EMBL" id="WAAT01000039">
    <property type="protein sequence ID" value="KAB1068217.1"/>
    <property type="molecule type" value="Genomic_DNA"/>
</dbReference>
<dbReference type="Gene3D" id="3.40.720.10">
    <property type="entry name" value="Alkaline Phosphatase, subunit A"/>
    <property type="match status" value="1"/>
</dbReference>
<evidence type="ECO:0000256" key="1">
    <source>
        <dbReference type="ARBA" id="ARBA00004651"/>
    </source>
</evidence>
<evidence type="ECO:0000256" key="3">
    <source>
        <dbReference type="ARBA" id="ARBA00022679"/>
    </source>
</evidence>
<evidence type="ECO:0000256" key="2">
    <source>
        <dbReference type="ARBA" id="ARBA00022475"/>
    </source>
</evidence>
<dbReference type="InterPro" id="IPR000917">
    <property type="entry name" value="Sulfatase_N"/>
</dbReference>
<dbReference type="CDD" id="cd16017">
    <property type="entry name" value="LptA"/>
    <property type="match status" value="1"/>
</dbReference>
<reference evidence="9 10" key="1">
    <citation type="submission" date="2019-09" db="EMBL/GenBank/DDBJ databases">
        <authorList>
            <person name="Cao W.R."/>
        </authorList>
    </citation>
    <scope>NUCLEOTIDE SEQUENCE [LARGE SCALE GENOMIC DNA]</scope>
    <source>
        <strain evidence="9 10">B1N29</strain>
    </source>
</reference>
<comment type="subcellular location">
    <subcellularLocation>
        <location evidence="1">Cell membrane</location>
        <topology evidence="1">Multi-pass membrane protein</topology>
    </subcellularLocation>
</comment>
<dbReference type="PANTHER" id="PTHR30443">
    <property type="entry name" value="INNER MEMBRANE PROTEIN"/>
    <property type="match status" value="1"/>
</dbReference>
<protein>
    <submittedName>
        <fullName evidence="9">Sulfatase-like hydrolase/transferase</fullName>
    </submittedName>
</protein>
<dbReference type="InterPro" id="IPR058130">
    <property type="entry name" value="PEA_transf_C"/>
</dbReference>
<name>A0A6N6MFP8_9FLAO</name>
<evidence type="ECO:0000256" key="4">
    <source>
        <dbReference type="ARBA" id="ARBA00022692"/>
    </source>
</evidence>
<feature type="transmembrane region" description="Helical" evidence="7">
    <location>
        <begin position="97"/>
        <end position="116"/>
    </location>
</feature>
<accession>A0A6N6MFP8</accession>
<feature type="transmembrane region" description="Helical" evidence="7">
    <location>
        <begin position="68"/>
        <end position="85"/>
    </location>
</feature>
<dbReference type="InterPro" id="IPR040423">
    <property type="entry name" value="PEA_transferase"/>
</dbReference>
<evidence type="ECO:0000256" key="7">
    <source>
        <dbReference type="SAM" id="Phobius"/>
    </source>
</evidence>
<dbReference type="InterPro" id="IPR017850">
    <property type="entry name" value="Alkaline_phosphatase_core_sf"/>
</dbReference>
<feature type="transmembrane region" description="Helical" evidence="7">
    <location>
        <begin position="39"/>
        <end position="62"/>
    </location>
</feature>
<proteinExistence type="predicted"/>
<keyword evidence="6 7" id="KW-0472">Membrane</keyword>
<evidence type="ECO:0000313" key="10">
    <source>
        <dbReference type="Proteomes" id="UP000441333"/>
    </source>
</evidence>
<feature type="transmembrane region" description="Helical" evidence="7">
    <location>
        <begin position="146"/>
        <end position="163"/>
    </location>
</feature>
<evidence type="ECO:0000313" key="9">
    <source>
        <dbReference type="EMBL" id="KAB1068217.1"/>
    </source>
</evidence>
<evidence type="ECO:0000259" key="8">
    <source>
        <dbReference type="Pfam" id="PF00884"/>
    </source>
</evidence>
<keyword evidence="9" id="KW-0378">Hydrolase</keyword>
<dbReference type="AlphaFoldDB" id="A0A6N6MFP8"/>
<dbReference type="GO" id="GO:0005886">
    <property type="term" value="C:plasma membrane"/>
    <property type="evidence" value="ECO:0007669"/>
    <property type="project" value="UniProtKB-SubCell"/>
</dbReference>
<dbReference type="SUPFAM" id="SSF53649">
    <property type="entry name" value="Alkaline phosphatase-like"/>
    <property type="match status" value="1"/>
</dbReference>
<dbReference type="Proteomes" id="UP000441333">
    <property type="component" value="Unassembled WGS sequence"/>
</dbReference>
<keyword evidence="10" id="KW-1185">Reference proteome</keyword>
<keyword evidence="3 9" id="KW-0808">Transferase</keyword>
<dbReference type="GO" id="GO:0016787">
    <property type="term" value="F:hydrolase activity"/>
    <property type="evidence" value="ECO:0007669"/>
    <property type="project" value="UniProtKB-KW"/>
</dbReference>
<sequence length="569" mass="65879">MHYPVLSTCLYYYLCLGKHFLHPKFLRFMKQMKKNNIKLYGTYFLPILVAFVFELLFSSIYIERVYNVLENILFGFILLLPVQLLNGHKFQKACLKLMYLILVFTVFFETGYYLIFNAKFNASSVFIFSQTNYTEAKEFLSFYLDYRVYLLLFVLVVISLVFLKTLKKTATISFLNAGKSKILIAFAVLLSSLVLVSYTRRENLPFIVGKSFYDLNKDSYYSDLDAYKTKFGPFETIPSQVANDSKETIVVVIGESTSRRHLGLYGYERNTTPLLNILKPELVVYDNVISPHALTVETLKKALTLNVDDANGTIVQLLNRADYKTFWLSNQNPIGLHESFVSKVANASDKTVFLTAARFMNNKVYDENLNVHLEKALADKAKKKVVFIHLQGTHFDYKYRYPESFEVFRGATGTKFQSDKANQVINTYDNAVLYNDFVVSSFVETLKKNEKHSALLYFSDHGEEVYDSMEFVGHTDDVGSLPMFQIPFILWQSKDFKSTHESRFEFNPKRPYITEGLFHSIADLCDVESTFVNPKKSIFNSNFVKQKRIILNNKDYDSLLLKEQKTQFN</sequence>
<dbReference type="Pfam" id="PF00884">
    <property type="entry name" value="Sulfatase"/>
    <property type="match status" value="1"/>
</dbReference>
<feature type="transmembrane region" description="Helical" evidence="7">
    <location>
        <begin position="183"/>
        <end position="200"/>
    </location>
</feature>